<dbReference type="Pfam" id="PF03466">
    <property type="entry name" value="LysR_substrate"/>
    <property type="match status" value="1"/>
</dbReference>
<accession>A0ABZ3D2R9</accession>
<dbReference type="EMBL" id="CP152276">
    <property type="protein sequence ID" value="XAE41889.1"/>
    <property type="molecule type" value="Genomic_DNA"/>
</dbReference>
<evidence type="ECO:0000256" key="1">
    <source>
        <dbReference type="ARBA" id="ARBA00009437"/>
    </source>
</evidence>
<dbReference type="CDD" id="cd08432">
    <property type="entry name" value="PBP2_GcdR_TrpI_HvrB_AmpR_like"/>
    <property type="match status" value="1"/>
</dbReference>
<dbReference type="SUPFAM" id="SSF53850">
    <property type="entry name" value="Periplasmic binding protein-like II"/>
    <property type="match status" value="1"/>
</dbReference>
<name>A0ABZ3D2R9_9PROT</name>
<evidence type="ECO:0000256" key="2">
    <source>
        <dbReference type="ARBA" id="ARBA00023015"/>
    </source>
</evidence>
<sequence>MADRRVFPPFAPLRAFEAFGRTRGIRRAAEFLSVDHAVVSRHLRALEQWTGVPLLDRTQGTLTEAGKAYHERIAAALDEIAQATQALRSGDAPQLSVWCVPGFAFHWLVRRLGTFRAEHPGIDLVLRPSDARASFWSDGVDADIRYRLDGAADDAPPGIRRAELARPPVFPVASPEFLRRAGAVGTIAGLAGLPLLAEGDSDEWRIWFARAGAAGVQVSPAARMWHAHLVLAAAREGQGVALANPFLMEDDLRNGTLVRLGPEGAPFPGVAIGAYALFVPENRWNRPALVRFRTWLSHMAEAVRADGTMPEG</sequence>
<dbReference type="Gene3D" id="1.10.10.10">
    <property type="entry name" value="Winged helix-like DNA-binding domain superfamily/Winged helix DNA-binding domain"/>
    <property type="match status" value="1"/>
</dbReference>
<dbReference type="RefSeq" id="WP_342627718.1">
    <property type="nucleotide sequence ID" value="NZ_CP152276.1"/>
</dbReference>
<dbReference type="Gene3D" id="3.40.190.10">
    <property type="entry name" value="Periplasmic binding protein-like II"/>
    <property type="match status" value="2"/>
</dbReference>
<keyword evidence="3" id="KW-0238">DNA-binding</keyword>
<dbReference type="InterPro" id="IPR005119">
    <property type="entry name" value="LysR_subst-bd"/>
</dbReference>
<evidence type="ECO:0000313" key="6">
    <source>
        <dbReference type="EMBL" id="XAE41889.1"/>
    </source>
</evidence>
<keyword evidence="4" id="KW-0804">Transcription</keyword>
<dbReference type="SUPFAM" id="SSF46785">
    <property type="entry name" value="Winged helix' DNA-binding domain"/>
    <property type="match status" value="1"/>
</dbReference>
<protein>
    <submittedName>
        <fullName evidence="6">LysR substrate-binding domain-containing protein</fullName>
    </submittedName>
</protein>
<evidence type="ECO:0000313" key="7">
    <source>
        <dbReference type="Proteomes" id="UP001449795"/>
    </source>
</evidence>
<reference evidence="6 7" key="1">
    <citation type="submission" date="2024-04" db="EMBL/GenBank/DDBJ databases">
        <title>Complete genome sequence of Nguyenibacter vanlangesis HBCM-1154, a strain capable of nitrogen fixation, IAA production, and phosphorus solubilization isolated from sugarcane soil.</title>
        <authorList>
            <person name="MY HANH P."/>
        </authorList>
    </citation>
    <scope>NUCLEOTIDE SEQUENCE [LARGE SCALE GENOMIC DNA]</scope>
    <source>
        <strain evidence="6 7">HBCM 1154</strain>
    </source>
</reference>
<organism evidence="6 7">
    <name type="scientific">Nguyenibacter vanlangensis</name>
    <dbReference type="NCBI Taxonomy" id="1216886"/>
    <lineage>
        <taxon>Bacteria</taxon>
        <taxon>Pseudomonadati</taxon>
        <taxon>Pseudomonadota</taxon>
        <taxon>Alphaproteobacteria</taxon>
        <taxon>Acetobacterales</taxon>
        <taxon>Acetobacteraceae</taxon>
        <taxon>Nguyenibacter</taxon>
    </lineage>
</organism>
<proteinExistence type="inferred from homology"/>
<dbReference type="InterPro" id="IPR036390">
    <property type="entry name" value="WH_DNA-bd_sf"/>
</dbReference>
<dbReference type="Pfam" id="PF00126">
    <property type="entry name" value="HTH_1"/>
    <property type="match status" value="1"/>
</dbReference>
<keyword evidence="2" id="KW-0805">Transcription regulation</keyword>
<evidence type="ECO:0000256" key="3">
    <source>
        <dbReference type="ARBA" id="ARBA00023125"/>
    </source>
</evidence>
<dbReference type="Proteomes" id="UP001449795">
    <property type="component" value="Chromosome"/>
</dbReference>
<comment type="similarity">
    <text evidence="1">Belongs to the LysR transcriptional regulatory family.</text>
</comment>
<dbReference type="PANTHER" id="PTHR30537">
    <property type="entry name" value="HTH-TYPE TRANSCRIPTIONAL REGULATOR"/>
    <property type="match status" value="1"/>
</dbReference>
<evidence type="ECO:0000259" key="5">
    <source>
        <dbReference type="PROSITE" id="PS50931"/>
    </source>
</evidence>
<dbReference type="InterPro" id="IPR000847">
    <property type="entry name" value="LysR_HTH_N"/>
</dbReference>
<gene>
    <name evidence="6" type="ORF">AAC691_16645</name>
</gene>
<dbReference type="InterPro" id="IPR058163">
    <property type="entry name" value="LysR-type_TF_proteobact-type"/>
</dbReference>
<dbReference type="PROSITE" id="PS50931">
    <property type="entry name" value="HTH_LYSR"/>
    <property type="match status" value="1"/>
</dbReference>
<keyword evidence="7" id="KW-1185">Reference proteome</keyword>
<dbReference type="PANTHER" id="PTHR30537:SF79">
    <property type="entry name" value="TRANSCRIPTIONAL REGULATOR-RELATED"/>
    <property type="match status" value="1"/>
</dbReference>
<feature type="domain" description="HTH lysR-type" evidence="5">
    <location>
        <begin position="8"/>
        <end position="63"/>
    </location>
</feature>
<evidence type="ECO:0000256" key="4">
    <source>
        <dbReference type="ARBA" id="ARBA00023163"/>
    </source>
</evidence>
<dbReference type="InterPro" id="IPR036388">
    <property type="entry name" value="WH-like_DNA-bd_sf"/>
</dbReference>